<proteinExistence type="inferred from homology"/>
<dbReference type="Gene3D" id="2.115.10.20">
    <property type="entry name" value="Glycosyl hydrolase domain, family 43"/>
    <property type="match status" value="1"/>
</dbReference>
<evidence type="ECO:0000313" key="10">
    <source>
        <dbReference type="Proteomes" id="UP000321926"/>
    </source>
</evidence>
<dbReference type="CDD" id="cd08991">
    <property type="entry name" value="GH43_HoAraf43-like"/>
    <property type="match status" value="1"/>
</dbReference>
<comment type="caution">
    <text evidence="9">The sequence shown here is derived from an EMBL/GenBank/DDBJ whole genome shotgun (WGS) entry which is preliminary data.</text>
</comment>
<evidence type="ECO:0000313" key="9">
    <source>
        <dbReference type="EMBL" id="TXK21996.1"/>
    </source>
</evidence>
<dbReference type="GO" id="GO:0004553">
    <property type="term" value="F:hydrolase activity, hydrolyzing O-glycosyl compounds"/>
    <property type="evidence" value="ECO:0007669"/>
    <property type="project" value="InterPro"/>
</dbReference>
<dbReference type="RefSeq" id="WP_147924156.1">
    <property type="nucleotide sequence ID" value="NZ_VRTY01000160.1"/>
</dbReference>
<evidence type="ECO:0000256" key="1">
    <source>
        <dbReference type="ARBA" id="ARBA00009865"/>
    </source>
</evidence>
<feature type="site" description="Important for catalytic activity, responsible for pKa modulation of the active site Glu and correct orientation of both the proton donor and substrate" evidence="7">
    <location>
        <position position="154"/>
    </location>
</feature>
<organism evidence="9 10">
    <name type="scientific">Pontibacter qinzhouensis</name>
    <dbReference type="NCBI Taxonomy" id="2603253"/>
    <lineage>
        <taxon>Bacteria</taxon>
        <taxon>Pseudomonadati</taxon>
        <taxon>Bacteroidota</taxon>
        <taxon>Cytophagia</taxon>
        <taxon>Cytophagales</taxon>
        <taxon>Hymenobacteraceae</taxon>
        <taxon>Pontibacter</taxon>
    </lineage>
</organism>
<evidence type="ECO:0000256" key="5">
    <source>
        <dbReference type="ARBA" id="ARBA00023295"/>
    </source>
</evidence>
<evidence type="ECO:0000256" key="2">
    <source>
        <dbReference type="ARBA" id="ARBA00022651"/>
    </source>
</evidence>
<dbReference type="Pfam" id="PF04616">
    <property type="entry name" value="Glyco_hydro_43"/>
    <property type="match status" value="1"/>
</dbReference>
<dbReference type="EMBL" id="VRTY01000160">
    <property type="protein sequence ID" value="TXK21996.1"/>
    <property type="molecule type" value="Genomic_DNA"/>
</dbReference>
<keyword evidence="3 8" id="KW-0378">Hydrolase</keyword>
<dbReference type="SUPFAM" id="SSF75005">
    <property type="entry name" value="Arabinanase/levansucrase/invertase"/>
    <property type="match status" value="1"/>
</dbReference>
<reference evidence="9 10" key="1">
    <citation type="submission" date="2019-08" db="EMBL/GenBank/DDBJ databases">
        <authorList>
            <person name="Shi S."/>
        </authorList>
    </citation>
    <scope>NUCLEOTIDE SEQUENCE [LARGE SCALE GENOMIC DNA]</scope>
    <source>
        <strain evidence="9 10">GY10130</strain>
    </source>
</reference>
<feature type="active site" description="Proton acceptor" evidence="6">
    <location>
        <position position="46"/>
    </location>
</feature>
<keyword evidence="4" id="KW-0119">Carbohydrate metabolism</keyword>
<gene>
    <name evidence="9" type="ORF">FVR03_23170</name>
</gene>
<protein>
    <submittedName>
        <fullName evidence="9">Family 43 glycosylhydrolase</fullName>
    </submittedName>
</protein>
<keyword evidence="2" id="KW-0624">Polysaccharide degradation</keyword>
<dbReference type="GO" id="GO:0045493">
    <property type="term" value="P:xylan catabolic process"/>
    <property type="evidence" value="ECO:0007669"/>
    <property type="project" value="UniProtKB-KW"/>
</dbReference>
<keyword evidence="10" id="KW-1185">Reference proteome</keyword>
<evidence type="ECO:0000256" key="8">
    <source>
        <dbReference type="RuleBase" id="RU361187"/>
    </source>
</evidence>
<evidence type="ECO:0000256" key="6">
    <source>
        <dbReference type="PIRSR" id="PIRSR606710-1"/>
    </source>
</evidence>
<dbReference type="AlphaFoldDB" id="A0A5C8ILY8"/>
<dbReference type="InterPro" id="IPR023296">
    <property type="entry name" value="Glyco_hydro_beta-prop_sf"/>
</dbReference>
<dbReference type="Proteomes" id="UP000321926">
    <property type="component" value="Unassembled WGS sequence"/>
</dbReference>
<dbReference type="OrthoDB" id="9801455at2"/>
<accession>A0A5C8ILY8</accession>
<dbReference type="PANTHER" id="PTHR43772">
    <property type="entry name" value="ENDO-1,4-BETA-XYLANASE"/>
    <property type="match status" value="1"/>
</dbReference>
<dbReference type="InterPro" id="IPR052176">
    <property type="entry name" value="Glycosyl_Hydrlase_43_Enz"/>
</dbReference>
<comment type="similarity">
    <text evidence="1 8">Belongs to the glycosyl hydrolase 43 family.</text>
</comment>
<evidence type="ECO:0000256" key="3">
    <source>
        <dbReference type="ARBA" id="ARBA00022801"/>
    </source>
</evidence>
<keyword evidence="5 8" id="KW-0326">Glycosidase</keyword>
<keyword evidence="2" id="KW-0858">Xylan degradation</keyword>
<sequence>MTETKNLFANVAAKTALLFLFTCLISCTLKPTVQNTAAEASIHLADPTVFYHGGLYYLYGTVEGKTAEGFEVYTSPDMRTWEGPKGARGGLALKQGDSYGTKGFWAPQVFFADGRFYMAYTANEQIAIAESDSPLGPFTHKALVPLAAPVKQIDPFVFRDEDGKLYLYHVRLQEGNRIFVAEMHPDFSGIKEETLQECIAAEEPWENTANAAWPVAEGPTVLKADGLYYLIYSANDFRNPDYAVGYATSQSPTGPWLKHPKSPFLSKANTGRNGSGHGDIIKDHNGNMLYVFHTHETDSTVAPRKTAFVKLSISKSQHTNVQEIKIDSSSFFYPALQH</sequence>
<feature type="active site" description="Proton donor" evidence="6">
    <location>
        <position position="217"/>
    </location>
</feature>
<evidence type="ECO:0000256" key="7">
    <source>
        <dbReference type="PIRSR" id="PIRSR606710-2"/>
    </source>
</evidence>
<dbReference type="InterPro" id="IPR006710">
    <property type="entry name" value="Glyco_hydro_43"/>
</dbReference>
<name>A0A5C8ILY8_9BACT</name>
<dbReference type="PANTHER" id="PTHR43772:SF2">
    <property type="entry name" value="PUTATIVE (AFU_ORTHOLOGUE AFUA_2G04480)-RELATED"/>
    <property type="match status" value="1"/>
</dbReference>
<evidence type="ECO:0000256" key="4">
    <source>
        <dbReference type="ARBA" id="ARBA00023277"/>
    </source>
</evidence>